<comment type="similarity">
    <text evidence="5 6 7">Belongs to the ATP:guanido phosphotransferase family.</text>
</comment>
<dbReference type="NCBIfam" id="NF002194">
    <property type="entry name" value="PRK01059.1-4"/>
    <property type="match status" value="1"/>
</dbReference>
<evidence type="ECO:0000313" key="9">
    <source>
        <dbReference type="EMBL" id="XBX75031.1"/>
    </source>
</evidence>
<comment type="activity regulation">
    <text evidence="5">Appears to be allosterically activated by the binding of pArg-containing polypeptides to the pArg-binding pocket localized in the C-terminal domain of McsB.</text>
</comment>
<dbReference type="InterPro" id="IPR022414">
    <property type="entry name" value="ATP-guanido_PTrfase_cat"/>
</dbReference>
<comment type="function">
    <text evidence="5">Catalyzes the specific phosphorylation of arginine residues in proteins.</text>
</comment>
<reference evidence="9" key="2">
    <citation type="submission" date="2024-06" db="EMBL/GenBank/DDBJ databases">
        <authorList>
            <person name="Petrova K.O."/>
            <person name="Toshchakov S.V."/>
            <person name="Boltjanskaja Y.V."/>
            <person name="Kevbrin V."/>
        </authorList>
    </citation>
    <scope>NUCLEOTIDE SEQUENCE</scope>
    <source>
        <strain evidence="9">Z-910T</strain>
    </source>
</reference>
<dbReference type="RefSeq" id="WP_350343778.1">
    <property type="nucleotide sequence ID" value="NZ_CP158367.1"/>
</dbReference>
<evidence type="ECO:0000259" key="8">
    <source>
        <dbReference type="PROSITE" id="PS51510"/>
    </source>
</evidence>
<evidence type="ECO:0000256" key="2">
    <source>
        <dbReference type="ARBA" id="ARBA00022741"/>
    </source>
</evidence>
<dbReference type="HAMAP" id="MF_00602">
    <property type="entry name" value="Prot_Arg_kinase"/>
    <property type="match status" value="1"/>
</dbReference>
<dbReference type="Pfam" id="PF00217">
    <property type="entry name" value="ATP-gua_Ptrans"/>
    <property type="match status" value="1"/>
</dbReference>
<feature type="short sequence motif" description="RDXXRA motif of the pArg binding pocket involved in allosteric regulation" evidence="5">
    <location>
        <begin position="334"/>
        <end position="339"/>
    </location>
</feature>
<evidence type="ECO:0000256" key="6">
    <source>
        <dbReference type="PROSITE-ProRule" id="PRU00843"/>
    </source>
</evidence>
<dbReference type="GO" id="GO:0004111">
    <property type="term" value="F:creatine kinase activity"/>
    <property type="evidence" value="ECO:0007669"/>
    <property type="project" value="InterPro"/>
</dbReference>
<dbReference type="EMBL" id="CP158367">
    <property type="protein sequence ID" value="XBX75031.1"/>
    <property type="molecule type" value="Genomic_DNA"/>
</dbReference>
<accession>A0AAU7VMC2</accession>
<dbReference type="EC" id="2.7.14.1" evidence="5"/>
<dbReference type="CDD" id="cd07930">
    <property type="entry name" value="bacterial_phosphagen_kinase"/>
    <property type="match status" value="1"/>
</dbReference>
<evidence type="ECO:0000256" key="4">
    <source>
        <dbReference type="ARBA" id="ARBA00022840"/>
    </source>
</evidence>
<dbReference type="InterPro" id="IPR000749">
    <property type="entry name" value="ATP-guanido_PTrfase"/>
</dbReference>
<dbReference type="GO" id="GO:0005615">
    <property type="term" value="C:extracellular space"/>
    <property type="evidence" value="ECO:0007669"/>
    <property type="project" value="TreeGrafter"/>
</dbReference>
<dbReference type="InterPro" id="IPR023660">
    <property type="entry name" value="Arg_Kinase"/>
</dbReference>
<dbReference type="PROSITE" id="PS00112">
    <property type="entry name" value="PHOSPHAGEN_KINASE"/>
    <property type="match status" value="1"/>
</dbReference>
<dbReference type="SUPFAM" id="SSF55931">
    <property type="entry name" value="Glutamine synthetase/guanido kinase"/>
    <property type="match status" value="1"/>
</dbReference>
<feature type="binding site" evidence="5 6">
    <location>
        <begin position="28"/>
        <end position="32"/>
    </location>
    <ligand>
        <name>ATP</name>
        <dbReference type="ChEBI" id="CHEBI:30616"/>
    </ligand>
</feature>
<evidence type="ECO:0000256" key="3">
    <source>
        <dbReference type="ARBA" id="ARBA00022777"/>
    </source>
</evidence>
<feature type="binding site" evidence="5 6">
    <location>
        <begin position="173"/>
        <end position="177"/>
    </location>
    <ligand>
        <name>ATP</name>
        <dbReference type="ChEBI" id="CHEBI:30616"/>
    </ligand>
</feature>
<dbReference type="GO" id="GO:0005524">
    <property type="term" value="F:ATP binding"/>
    <property type="evidence" value="ECO:0007669"/>
    <property type="project" value="UniProtKB-UniRule"/>
</dbReference>
<protein>
    <recommendedName>
        <fullName evidence="5">Protein-arginine kinase</fullName>
        <ecNumber evidence="5">2.7.14.1</ecNumber>
    </recommendedName>
</protein>
<keyword evidence="4 5" id="KW-0067">ATP-binding</keyword>
<dbReference type="AlphaFoldDB" id="A0AAU7VMC2"/>
<dbReference type="GO" id="GO:0046314">
    <property type="term" value="P:phosphocreatine biosynthetic process"/>
    <property type="evidence" value="ECO:0007669"/>
    <property type="project" value="InterPro"/>
</dbReference>
<reference evidence="9" key="1">
    <citation type="journal article" date="2013" name="Extremophiles">
        <title>Proteinivorax tanatarense gen. nov., sp. nov., an anaerobic, haloalkaliphilic, proteolytic bacterium isolated from a decaying algal bloom, and proposal of Proteinivoraceae fam. nov.</title>
        <authorList>
            <person name="Kevbrin V."/>
            <person name="Boltyanskaya Y."/>
            <person name="Zhilina T."/>
            <person name="Kolganova T."/>
            <person name="Lavrentjeva E."/>
            <person name="Kuznetsov B."/>
        </authorList>
    </citation>
    <scope>NUCLEOTIDE SEQUENCE</scope>
    <source>
        <strain evidence="9">Z-910T</strain>
    </source>
</reference>
<feature type="domain" description="Phosphagen kinase C-terminal" evidence="8">
    <location>
        <begin position="25"/>
        <end position="251"/>
    </location>
</feature>
<dbReference type="PANTHER" id="PTHR11547:SF38">
    <property type="entry name" value="ARGININE KINASE 1-RELATED"/>
    <property type="match status" value="1"/>
</dbReference>
<proteinExistence type="inferred from homology"/>
<comment type="catalytic activity">
    <reaction evidence="5">
        <text>L-arginyl-[protein] + ATP = N(omega)-phospho-L-arginyl-[protein] + ADP + H(+)</text>
        <dbReference type="Rhea" id="RHEA:43384"/>
        <dbReference type="Rhea" id="RHEA-COMP:10532"/>
        <dbReference type="Rhea" id="RHEA-COMP:10533"/>
        <dbReference type="ChEBI" id="CHEBI:15378"/>
        <dbReference type="ChEBI" id="CHEBI:29965"/>
        <dbReference type="ChEBI" id="CHEBI:30616"/>
        <dbReference type="ChEBI" id="CHEBI:83226"/>
        <dbReference type="ChEBI" id="CHEBI:456216"/>
        <dbReference type="EC" id="2.7.14.1"/>
    </reaction>
</comment>
<organism evidence="9">
    <name type="scientific">Proteinivorax tanatarense</name>
    <dbReference type="NCBI Taxonomy" id="1260629"/>
    <lineage>
        <taxon>Bacteria</taxon>
        <taxon>Bacillati</taxon>
        <taxon>Bacillota</taxon>
        <taxon>Clostridia</taxon>
        <taxon>Eubacteriales</taxon>
        <taxon>Proteinivoracaceae</taxon>
        <taxon>Proteinivorax</taxon>
    </lineage>
</organism>
<evidence type="ECO:0000256" key="7">
    <source>
        <dbReference type="RuleBase" id="RU000505"/>
    </source>
</evidence>
<feature type="binding site" evidence="5 6">
    <location>
        <position position="88"/>
    </location>
    <ligand>
        <name>ATP</name>
        <dbReference type="ChEBI" id="CHEBI:30616"/>
    </ligand>
</feature>
<evidence type="ECO:0000256" key="1">
    <source>
        <dbReference type="ARBA" id="ARBA00022679"/>
    </source>
</evidence>
<keyword evidence="2 5" id="KW-0547">Nucleotide-binding</keyword>
<dbReference type="InterPro" id="IPR014746">
    <property type="entry name" value="Gln_synth/guanido_kin_cat_dom"/>
</dbReference>
<dbReference type="Gene3D" id="3.30.590.10">
    <property type="entry name" value="Glutamine synthetase/guanido kinase, catalytic domain"/>
    <property type="match status" value="1"/>
</dbReference>
<evidence type="ECO:0000256" key="5">
    <source>
        <dbReference type="HAMAP-Rule" id="MF_00602"/>
    </source>
</evidence>
<feature type="binding site" evidence="5 6">
    <location>
        <begin position="204"/>
        <end position="209"/>
    </location>
    <ligand>
        <name>ATP</name>
        <dbReference type="ChEBI" id="CHEBI:30616"/>
    </ligand>
</feature>
<dbReference type="PANTHER" id="PTHR11547">
    <property type="entry name" value="ARGININE OR CREATINE KINASE"/>
    <property type="match status" value="1"/>
</dbReference>
<sequence>MSLMGFIDKNLSFWTQEKKGRENEVVLSSRIRLARNIDLIPFPFLADNNDQAKVVELVKGAMKNQKEFSYLSRNSLNLEDRQALMEKHLISMQLVKENKNSGLWINADESASIMVNEEDHIRIQVLLPGFNLENARGKANDLDDLLEQKLDYGFNEKKGYLTSCPTNVGTGLRASVMVHLPGLVITKQINKVLTAVSQLGLAVRGIYGEGSDAAGNILQISNQVTLGQKEEEIIDNIKRVTKQIIDHEHNARQWLLNEKKIEVKDKVHRAYGVLSNAYTISSKEALELLSQVKLGIDLQLLDKERAQIFKELIVLIRPGYLQKLYGQKLDEKQRDIKRAEVIRERLKN</sequence>
<dbReference type="InterPro" id="IPR022415">
    <property type="entry name" value="ATP-guanido_PTrfase_AS"/>
</dbReference>
<feature type="binding site" evidence="5 6">
    <location>
        <position position="122"/>
    </location>
    <ligand>
        <name>ATP</name>
        <dbReference type="ChEBI" id="CHEBI:30616"/>
    </ligand>
</feature>
<keyword evidence="3 5" id="KW-0418">Kinase</keyword>
<keyword evidence="1 5" id="KW-0808">Transferase</keyword>
<dbReference type="GO" id="GO:1990424">
    <property type="term" value="F:protein arginine kinase activity"/>
    <property type="evidence" value="ECO:0007669"/>
    <property type="project" value="UniProtKB-EC"/>
</dbReference>
<gene>
    <name evidence="5" type="primary">mcsB</name>
    <name evidence="9" type="ORF">PRVXT_000131</name>
</gene>
<dbReference type="PROSITE" id="PS51510">
    <property type="entry name" value="PHOSPHAGEN_KINASE_C"/>
    <property type="match status" value="1"/>
</dbReference>
<keyword evidence="5" id="KW-0021">Allosteric enzyme</keyword>
<name>A0AAU7VMC2_9FIRM</name>